<accession>A0ABW3BCP3</accession>
<gene>
    <name evidence="3" type="ORF">ACFQZU_05790</name>
</gene>
<reference evidence="4" key="1">
    <citation type="journal article" date="2019" name="Int. J. Syst. Evol. Microbiol.">
        <title>The Global Catalogue of Microorganisms (GCM) 10K type strain sequencing project: providing services to taxonomists for standard genome sequencing and annotation.</title>
        <authorList>
            <consortium name="The Broad Institute Genomics Platform"/>
            <consortium name="The Broad Institute Genome Sequencing Center for Infectious Disease"/>
            <person name="Wu L."/>
            <person name="Ma J."/>
        </authorList>
    </citation>
    <scope>NUCLEOTIDE SEQUENCE [LARGE SCALE GENOMIC DNA]</scope>
    <source>
        <strain evidence="4">CCUG 63369</strain>
    </source>
</reference>
<keyword evidence="4" id="KW-1185">Reference proteome</keyword>
<evidence type="ECO:0008006" key="5">
    <source>
        <dbReference type="Google" id="ProtNLM"/>
    </source>
</evidence>
<sequence length="251" mass="26645">MALTVDRPGRPGEALIRAALNNWAFSKNSRDADGIPAEVERALSWVARNSMNVADLSVPKTMRVAVKAVTTKLDGKKAALSSRHRNHGILSAALDYAVSQGLLAENPIEPLEAASAKGVHQVDKRCVVNPAQADRLLTAVGEYGRPSEQHKSGPRLVAFHGRATYGVRKARRTDSTMGGASSISPEPPPTPVRGGPIRAPRATTGRSSSAKRARSARFRAHLNRRACSGSTWSGSGPDPTAGSSSVCREDR</sequence>
<organism evidence="3 4">
    <name type="scientific">Streptomonospora algeriensis</name>
    <dbReference type="NCBI Taxonomy" id="995084"/>
    <lineage>
        <taxon>Bacteria</taxon>
        <taxon>Bacillati</taxon>
        <taxon>Actinomycetota</taxon>
        <taxon>Actinomycetes</taxon>
        <taxon>Streptosporangiales</taxon>
        <taxon>Nocardiopsidaceae</taxon>
        <taxon>Streptomonospora</taxon>
    </lineage>
</organism>
<evidence type="ECO:0000313" key="3">
    <source>
        <dbReference type="EMBL" id="MFD0800830.1"/>
    </source>
</evidence>
<dbReference type="SUPFAM" id="SSF56349">
    <property type="entry name" value="DNA breaking-rejoining enzymes"/>
    <property type="match status" value="1"/>
</dbReference>
<proteinExistence type="predicted"/>
<feature type="compositionally biased region" description="Polar residues" evidence="2">
    <location>
        <begin position="241"/>
        <end position="251"/>
    </location>
</feature>
<protein>
    <recommendedName>
        <fullName evidence="5">Core-binding (CB) domain-containing protein</fullName>
    </recommendedName>
</protein>
<dbReference type="Proteomes" id="UP001596956">
    <property type="component" value="Unassembled WGS sequence"/>
</dbReference>
<name>A0ABW3BCP3_9ACTN</name>
<dbReference type="InterPro" id="IPR010998">
    <property type="entry name" value="Integrase_recombinase_N"/>
</dbReference>
<dbReference type="EMBL" id="JBHTHR010000104">
    <property type="protein sequence ID" value="MFD0800830.1"/>
    <property type="molecule type" value="Genomic_DNA"/>
</dbReference>
<evidence type="ECO:0000256" key="1">
    <source>
        <dbReference type="ARBA" id="ARBA00023125"/>
    </source>
</evidence>
<evidence type="ECO:0000313" key="4">
    <source>
        <dbReference type="Proteomes" id="UP001596956"/>
    </source>
</evidence>
<comment type="caution">
    <text evidence="3">The sequence shown here is derived from an EMBL/GenBank/DDBJ whole genome shotgun (WGS) entry which is preliminary data.</text>
</comment>
<dbReference type="InterPro" id="IPR011010">
    <property type="entry name" value="DNA_brk_join_enz"/>
</dbReference>
<dbReference type="Gene3D" id="1.10.150.130">
    <property type="match status" value="1"/>
</dbReference>
<feature type="compositionally biased region" description="Basic residues" evidence="2">
    <location>
        <begin position="209"/>
        <end position="224"/>
    </location>
</feature>
<evidence type="ECO:0000256" key="2">
    <source>
        <dbReference type="SAM" id="MobiDB-lite"/>
    </source>
</evidence>
<feature type="compositionally biased region" description="Polar residues" evidence="2">
    <location>
        <begin position="175"/>
        <end position="184"/>
    </location>
</feature>
<feature type="region of interest" description="Disordered" evidence="2">
    <location>
        <begin position="168"/>
        <end position="251"/>
    </location>
</feature>
<keyword evidence="1" id="KW-0238">DNA-binding</keyword>